<dbReference type="Gene3D" id="3.40.50.1820">
    <property type="entry name" value="alpha/beta hydrolase"/>
    <property type="match status" value="1"/>
</dbReference>
<gene>
    <name evidence="2" type="ORF">M3P21_16495</name>
</gene>
<organism evidence="2 3">
    <name type="scientific">Ruegeria spongiae</name>
    <dbReference type="NCBI Taxonomy" id="2942209"/>
    <lineage>
        <taxon>Bacteria</taxon>
        <taxon>Pseudomonadati</taxon>
        <taxon>Pseudomonadota</taxon>
        <taxon>Alphaproteobacteria</taxon>
        <taxon>Rhodobacterales</taxon>
        <taxon>Roseobacteraceae</taxon>
        <taxon>Ruegeria</taxon>
    </lineage>
</organism>
<comment type="caution">
    <text evidence="2">The sequence shown here is derived from an EMBL/GenBank/DDBJ whole genome shotgun (WGS) entry which is preliminary data.</text>
</comment>
<reference evidence="2" key="1">
    <citation type="submission" date="2022-05" db="EMBL/GenBank/DDBJ databases">
        <authorList>
            <person name="Park J.-S."/>
        </authorList>
    </citation>
    <scope>NUCLEOTIDE SEQUENCE</scope>
    <source>
        <strain evidence="2">2012CJ41-6</strain>
    </source>
</reference>
<dbReference type="EMBL" id="JAMFMB010000023">
    <property type="protein sequence ID" value="MCL6285130.1"/>
    <property type="molecule type" value="Genomic_DNA"/>
</dbReference>
<feature type="domain" description="Serine aminopeptidase S33" evidence="1">
    <location>
        <begin position="47"/>
        <end position="147"/>
    </location>
</feature>
<dbReference type="GO" id="GO:0016787">
    <property type="term" value="F:hydrolase activity"/>
    <property type="evidence" value="ECO:0007669"/>
    <property type="project" value="UniProtKB-KW"/>
</dbReference>
<keyword evidence="2" id="KW-0378">Hydrolase</keyword>
<proteinExistence type="predicted"/>
<dbReference type="Pfam" id="PF12146">
    <property type="entry name" value="Hydrolase_4"/>
    <property type="match status" value="1"/>
</dbReference>
<protein>
    <submittedName>
        <fullName evidence="2">Alpha/beta hydrolase</fullName>
    </submittedName>
</protein>
<dbReference type="SUPFAM" id="SSF53474">
    <property type="entry name" value="alpha/beta-Hydrolases"/>
    <property type="match status" value="1"/>
</dbReference>
<sequence>MIPVFFGSSRRRLFGVYHAARAGVGGRKSVLICYPWGHEYIPAHRSLTKLAENLAEAGFHVFRFDYFGTGDSGGECEEGSISGWLDDINAAEVELKDMSGAEDVSVIGLRFGAYLAARKAAQSPRSTKRLVLWDPVISGKEYVDSLFQTASNMPIGARPPPKRPAEIGGGHEICGFPLTEAMEAEMRRLDLLPHIREYPNDLLVIESTNLDSHDQFRVALHERKPMVDLEHIECRAAWREDWPNNAGVVPVQALQRIVEWMT</sequence>
<dbReference type="InterPro" id="IPR022742">
    <property type="entry name" value="Hydrolase_4"/>
</dbReference>
<dbReference type="Proteomes" id="UP001203880">
    <property type="component" value="Unassembled WGS sequence"/>
</dbReference>
<dbReference type="RefSeq" id="WP_249711684.1">
    <property type="nucleotide sequence ID" value="NZ_JAMFMB010000023.1"/>
</dbReference>
<dbReference type="InterPro" id="IPR029058">
    <property type="entry name" value="AB_hydrolase_fold"/>
</dbReference>
<accession>A0ABT0Q5I2</accession>
<keyword evidence="3" id="KW-1185">Reference proteome</keyword>
<evidence type="ECO:0000313" key="2">
    <source>
        <dbReference type="EMBL" id="MCL6285130.1"/>
    </source>
</evidence>
<evidence type="ECO:0000313" key="3">
    <source>
        <dbReference type="Proteomes" id="UP001203880"/>
    </source>
</evidence>
<name>A0ABT0Q5I2_9RHOB</name>
<evidence type="ECO:0000259" key="1">
    <source>
        <dbReference type="Pfam" id="PF12146"/>
    </source>
</evidence>